<dbReference type="InterPro" id="IPR013534">
    <property type="entry name" value="Starch_synth_cat_dom"/>
</dbReference>
<proteinExistence type="predicted"/>
<reference evidence="7" key="2">
    <citation type="journal article" date="2020" name="Antonie Van Leeuwenhoek">
        <title>Labilibaculum antarcticum sp. nov., a novel facultative anaerobic, psychrotorelant bacterium isolated from marine sediment of Antarctica.</title>
        <authorList>
            <person name="Watanabe M."/>
            <person name="Kojima H."/>
            <person name="Fukui M."/>
        </authorList>
    </citation>
    <scope>NUCLEOTIDE SEQUENCE [LARGE SCALE GENOMIC DNA]</scope>
    <source>
        <strain evidence="7">SPP2</strain>
    </source>
</reference>
<evidence type="ECO:0000256" key="2">
    <source>
        <dbReference type="ARBA" id="ARBA00012588"/>
    </source>
</evidence>
<dbReference type="OrthoDB" id="9808590at2"/>
<dbReference type="GO" id="GO:0009011">
    <property type="term" value="F:alpha-1,4-glucan glucosyltransferase (ADP-glucose donor) activity"/>
    <property type="evidence" value="ECO:0007669"/>
    <property type="project" value="UniProtKB-EC"/>
</dbReference>
<dbReference type="Proteomes" id="UP000218267">
    <property type="component" value="Chromosome"/>
</dbReference>
<dbReference type="EC" id="2.4.1.21" evidence="2"/>
<gene>
    <name evidence="6" type="ORF">ALGA_1940</name>
</gene>
<evidence type="ECO:0000313" key="7">
    <source>
        <dbReference type="Proteomes" id="UP000218267"/>
    </source>
</evidence>
<evidence type="ECO:0000259" key="5">
    <source>
        <dbReference type="Pfam" id="PF08323"/>
    </source>
</evidence>
<feature type="domain" description="Starch synthase catalytic" evidence="5">
    <location>
        <begin position="5"/>
        <end position="239"/>
    </location>
</feature>
<accession>A0A1Y1CIT0</accession>
<sequence>MEKTKVLFVSQEITPYLPETEMSEIGRHLPQGIQEKGKEIRTFMPRYGCINERRNQLHEVIRLSGMNLIIDDTDHPLIIKVASIQAARMQVYFIDNEDYFHRKEILIDGNGNAFEDNDERAIFFARGVLETVKKLRWAPDVVHCQGWFTGLVPLYMKKAFNEDPLFTDTKVVFSMYDDEFPTHFSSQFREKSIIEGVSLEDVSILEDANYVALHKLAIDQSDALIMGSPQINEEVMAYAIASGKPLVEYKNKDEYVSAYSELYDELVAQ</sequence>
<dbReference type="Pfam" id="PF08323">
    <property type="entry name" value="Glyco_transf_5"/>
    <property type="match status" value="1"/>
</dbReference>
<organism evidence="6 7">
    <name type="scientific">Labilibaculum antarcticum</name>
    <dbReference type="NCBI Taxonomy" id="1717717"/>
    <lineage>
        <taxon>Bacteria</taxon>
        <taxon>Pseudomonadati</taxon>
        <taxon>Bacteroidota</taxon>
        <taxon>Bacteroidia</taxon>
        <taxon>Marinilabiliales</taxon>
        <taxon>Marinifilaceae</taxon>
        <taxon>Labilibaculum</taxon>
    </lineage>
</organism>
<keyword evidence="7" id="KW-1185">Reference proteome</keyword>
<dbReference type="PANTHER" id="PTHR45825:SF11">
    <property type="entry name" value="ALPHA AMYLASE DOMAIN-CONTAINING PROTEIN"/>
    <property type="match status" value="1"/>
</dbReference>
<protein>
    <recommendedName>
        <fullName evidence="2">starch synthase</fullName>
        <ecNumber evidence="2">2.4.1.21</ecNumber>
    </recommendedName>
</protein>
<keyword evidence="4" id="KW-0808">Transferase</keyword>
<evidence type="ECO:0000256" key="3">
    <source>
        <dbReference type="ARBA" id="ARBA00022676"/>
    </source>
</evidence>
<evidence type="ECO:0000256" key="4">
    <source>
        <dbReference type="ARBA" id="ARBA00022679"/>
    </source>
</evidence>
<comment type="catalytic activity">
    <reaction evidence="1">
        <text>[(1-&gt;4)-alpha-D-glucosyl](n) + ADP-alpha-D-glucose = [(1-&gt;4)-alpha-D-glucosyl](n+1) + ADP + H(+)</text>
        <dbReference type="Rhea" id="RHEA:18189"/>
        <dbReference type="Rhea" id="RHEA-COMP:9584"/>
        <dbReference type="Rhea" id="RHEA-COMP:9587"/>
        <dbReference type="ChEBI" id="CHEBI:15378"/>
        <dbReference type="ChEBI" id="CHEBI:15444"/>
        <dbReference type="ChEBI" id="CHEBI:57498"/>
        <dbReference type="ChEBI" id="CHEBI:456216"/>
        <dbReference type="EC" id="2.4.1.21"/>
    </reaction>
</comment>
<reference evidence="6 7" key="1">
    <citation type="journal article" date="2018" name="Mar. Genomics">
        <title>Complete genome sequence of Marinifilaceae bacterium strain SPP2, isolated from the Antarctic marine sediment.</title>
        <authorList>
            <person name="Watanabe M."/>
            <person name="Kojima H."/>
            <person name="Fukui M."/>
        </authorList>
    </citation>
    <scope>NUCLEOTIDE SEQUENCE [LARGE SCALE GENOMIC DNA]</scope>
    <source>
        <strain evidence="6 7">SPP2</strain>
    </source>
</reference>
<dbReference type="KEGG" id="mbas:ALGA_1940"/>
<dbReference type="Gene3D" id="3.40.50.2000">
    <property type="entry name" value="Glycogen Phosphorylase B"/>
    <property type="match status" value="1"/>
</dbReference>
<evidence type="ECO:0000313" key="6">
    <source>
        <dbReference type="EMBL" id="BAX80299.1"/>
    </source>
</evidence>
<dbReference type="AlphaFoldDB" id="A0A1Y1CIT0"/>
<dbReference type="EMBL" id="AP018042">
    <property type="protein sequence ID" value="BAX80299.1"/>
    <property type="molecule type" value="Genomic_DNA"/>
</dbReference>
<evidence type="ECO:0000256" key="1">
    <source>
        <dbReference type="ARBA" id="ARBA00001478"/>
    </source>
</evidence>
<dbReference type="RefSeq" id="WP_096429160.1">
    <property type="nucleotide sequence ID" value="NZ_AP018042.1"/>
</dbReference>
<dbReference type="SUPFAM" id="SSF53756">
    <property type="entry name" value="UDP-Glycosyltransferase/glycogen phosphorylase"/>
    <property type="match status" value="1"/>
</dbReference>
<dbReference type="PANTHER" id="PTHR45825">
    <property type="entry name" value="GRANULE-BOUND STARCH SYNTHASE 1, CHLOROPLASTIC/AMYLOPLASTIC"/>
    <property type="match status" value="1"/>
</dbReference>
<keyword evidence="3" id="KW-0328">Glycosyltransferase</keyword>
<name>A0A1Y1CIT0_9BACT</name>